<evidence type="ECO:0000256" key="1">
    <source>
        <dbReference type="ARBA" id="ARBA00022679"/>
    </source>
</evidence>
<dbReference type="Gene3D" id="3.40.50.720">
    <property type="entry name" value="NAD(P)-binding Rossmann-like Domain"/>
    <property type="match status" value="1"/>
</dbReference>
<dbReference type="GO" id="GO:0008146">
    <property type="term" value="F:sulfotransferase activity"/>
    <property type="evidence" value="ECO:0007669"/>
    <property type="project" value="TreeGrafter"/>
</dbReference>
<dbReference type="RefSeq" id="YP_009295597.1">
    <property type="nucleotide sequence ID" value="NC_031167.1"/>
</dbReference>
<evidence type="ECO:0000256" key="4">
    <source>
        <dbReference type="ARBA" id="ARBA00072792"/>
    </source>
</evidence>
<proteinExistence type="predicted"/>
<dbReference type="GO" id="GO:0005524">
    <property type="term" value="F:ATP binding"/>
    <property type="evidence" value="ECO:0007669"/>
    <property type="project" value="UniProtKB-KW"/>
</dbReference>
<dbReference type="Pfam" id="PF00581">
    <property type="entry name" value="Rhodanese"/>
    <property type="match status" value="1"/>
</dbReference>
<dbReference type="FunFam" id="3.40.50.720:FF:000033">
    <property type="entry name" value="Adenylyltransferase and sulfurtransferase MOCS3"/>
    <property type="match status" value="1"/>
</dbReference>
<dbReference type="SUPFAM" id="SSF69572">
    <property type="entry name" value="Activating enzymes of the ubiquitin-like proteins"/>
    <property type="match status" value="1"/>
</dbReference>
<dbReference type="CDD" id="cd00158">
    <property type="entry name" value="RHOD"/>
    <property type="match status" value="1"/>
</dbReference>
<dbReference type="CDD" id="cd00757">
    <property type="entry name" value="ThiF_MoeB_HesA_family"/>
    <property type="match status" value="1"/>
</dbReference>
<accession>A0A342RZD5</accession>
<evidence type="ECO:0000256" key="2">
    <source>
        <dbReference type="ARBA" id="ARBA00022741"/>
    </source>
</evidence>
<reference evidence="7" key="1">
    <citation type="journal article" date="2016" name="Mitochondrial DNA Part B Resour">
        <title>Organellar genome analysis of the heteromorphic red alga Mastocarpus papillatus (Phyllophoraceae, Rhodophyta).</title>
        <authorList>
            <person name="Hughey J.R."/>
            <person name="Mumford T.F."/>
            <person name="Navarrete-Fernandez T.M."/>
            <person name="Huber S.R."/>
            <person name="Freese J.M."/>
            <person name="Murray E.M.C."/>
            <person name="Sissini M.N."/>
            <person name="Gentilhomme A."/>
        </authorList>
    </citation>
    <scope>NUCLEOTIDE SEQUENCE</scope>
</reference>
<evidence type="ECO:0000256" key="5">
    <source>
        <dbReference type="SAM" id="Phobius"/>
    </source>
</evidence>
<dbReference type="GeneID" id="29072048"/>
<organism evidence="7">
    <name type="scientific">Mastocarpus papillatus</name>
    <dbReference type="NCBI Taxonomy" id="31436"/>
    <lineage>
        <taxon>Eukaryota</taxon>
        <taxon>Rhodophyta</taxon>
        <taxon>Florideophyceae</taxon>
        <taxon>Rhodymeniophycidae</taxon>
        <taxon>Gigartinales</taxon>
        <taxon>Phyllophoraceae</taxon>
        <taxon>Mastocarpus</taxon>
    </lineage>
</organism>
<dbReference type="InterPro" id="IPR035985">
    <property type="entry name" value="Ubiquitin-activating_enz"/>
</dbReference>
<dbReference type="AlphaFoldDB" id="A0A342RZD5"/>
<dbReference type="PROSITE" id="PS50206">
    <property type="entry name" value="RHODANESE_3"/>
    <property type="match status" value="1"/>
</dbReference>
<name>A0A342RZD5_9FLOR</name>
<geneLocation type="plastid" evidence="7"/>
<evidence type="ECO:0000259" key="6">
    <source>
        <dbReference type="PROSITE" id="PS50206"/>
    </source>
</evidence>
<evidence type="ECO:0000313" key="7">
    <source>
        <dbReference type="EMBL" id="AOL58081.1"/>
    </source>
</evidence>
<sequence>MLKFNDSIIDLSREEYKRYARHLIIDQIGINGQKRLKQAKILLIGAGGLACPAILYLVTSGIGSLGIVDDDTVSLSNLHRQILYSPQDINQLKTICLKKIQEINPYCEVKIYSYKLNKYNALDLIKIYDIILDTTDNFETRYVIDKTCYKLHKIHIYGAIQNFEGQVSVFNYKNGPRYSEIYPNRAGLVTNNCNEIGVLSIVPGIIGILQATEAIKIILGVGEILSGNILVYNSLNMSFKKIKIQNQISKQVIGSRYNKYTSKKDHILSVYELQKKMIYNESIMLVDVRQKKEFKTNYIKNAINLPLITIKQKKNIDLINRNSFNKTIVIYCSENSRSITASKILNTNNIKHYRLQDGLNSWLSLV</sequence>
<keyword evidence="1" id="KW-0808">Transferase</keyword>
<dbReference type="InterPro" id="IPR000594">
    <property type="entry name" value="ThiF_NAD_FAD-bd"/>
</dbReference>
<dbReference type="PANTHER" id="PTHR10953">
    <property type="entry name" value="UBIQUITIN-ACTIVATING ENZYME E1"/>
    <property type="match status" value="1"/>
</dbReference>
<dbReference type="InterPro" id="IPR001763">
    <property type="entry name" value="Rhodanese-like_dom"/>
</dbReference>
<feature type="domain" description="Rhodanese" evidence="6">
    <location>
        <begin position="279"/>
        <end position="364"/>
    </location>
</feature>
<dbReference type="InterPro" id="IPR045886">
    <property type="entry name" value="ThiF/MoeB/HesA"/>
</dbReference>
<protein>
    <recommendedName>
        <fullName evidence="4">Probable molybdopterin-synthase adenylyltransferase</fullName>
    </recommendedName>
</protein>
<dbReference type="EMBL" id="KX525588">
    <property type="protein sequence ID" value="AOL58081.1"/>
    <property type="molecule type" value="Genomic_DNA"/>
</dbReference>
<keyword evidence="7" id="KW-0934">Plastid</keyword>
<dbReference type="Pfam" id="PF00899">
    <property type="entry name" value="ThiF"/>
    <property type="match status" value="1"/>
</dbReference>
<dbReference type="PANTHER" id="PTHR10953:SF102">
    <property type="entry name" value="ADENYLYLTRANSFERASE AND SULFURTRANSFERASE MOCS3"/>
    <property type="match status" value="1"/>
</dbReference>
<keyword evidence="2" id="KW-0547">Nucleotide-binding</keyword>
<keyword evidence="3" id="KW-0067">ATP-binding</keyword>
<keyword evidence="5" id="KW-0812">Transmembrane</keyword>
<gene>
    <name evidence="7" type="primary">moeB</name>
</gene>
<feature type="transmembrane region" description="Helical" evidence="5">
    <location>
        <begin position="41"/>
        <end position="68"/>
    </location>
</feature>
<dbReference type="SMART" id="SM00450">
    <property type="entry name" value="RHOD"/>
    <property type="match status" value="1"/>
</dbReference>
<dbReference type="GO" id="GO:0005829">
    <property type="term" value="C:cytosol"/>
    <property type="evidence" value="ECO:0007669"/>
    <property type="project" value="TreeGrafter"/>
</dbReference>
<dbReference type="GO" id="GO:0008641">
    <property type="term" value="F:ubiquitin-like modifier activating enzyme activity"/>
    <property type="evidence" value="ECO:0007669"/>
    <property type="project" value="InterPro"/>
</dbReference>
<evidence type="ECO:0000256" key="3">
    <source>
        <dbReference type="ARBA" id="ARBA00022840"/>
    </source>
</evidence>
<dbReference type="GO" id="GO:0016779">
    <property type="term" value="F:nucleotidyltransferase activity"/>
    <property type="evidence" value="ECO:0007669"/>
    <property type="project" value="TreeGrafter"/>
</dbReference>
<keyword evidence="5" id="KW-1133">Transmembrane helix</keyword>
<dbReference type="InterPro" id="IPR036873">
    <property type="entry name" value="Rhodanese-like_dom_sf"/>
</dbReference>
<dbReference type="Gene3D" id="3.40.250.10">
    <property type="entry name" value="Rhodanese-like domain"/>
    <property type="match status" value="1"/>
</dbReference>
<keyword evidence="5" id="KW-0472">Membrane</keyword>
<dbReference type="GO" id="GO:0004792">
    <property type="term" value="F:thiosulfate-cyanide sulfurtransferase activity"/>
    <property type="evidence" value="ECO:0007669"/>
    <property type="project" value="TreeGrafter"/>
</dbReference>